<gene>
    <name evidence="2" type="ORF">CH363_19240</name>
</gene>
<comment type="caution">
    <text evidence="2">The sequence shown here is derived from an EMBL/GenBank/DDBJ whole genome shotgun (WGS) entry which is preliminary data.</text>
</comment>
<evidence type="ECO:0000256" key="1">
    <source>
        <dbReference type="PROSITE-ProRule" id="PRU00023"/>
    </source>
</evidence>
<dbReference type="SUPFAM" id="SSF48403">
    <property type="entry name" value="Ankyrin repeat"/>
    <property type="match status" value="1"/>
</dbReference>
<evidence type="ECO:0000313" key="3">
    <source>
        <dbReference type="Proteomes" id="UP000231857"/>
    </source>
</evidence>
<evidence type="ECO:0008006" key="4">
    <source>
        <dbReference type="Google" id="ProtNLM"/>
    </source>
</evidence>
<dbReference type="EMBL" id="NPEI01000020">
    <property type="protein sequence ID" value="PKA14334.1"/>
    <property type="molecule type" value="Genomic_DNA"/>
</dbReference>
<dbReference type="RefSeq" id="WP_100725307.1">
    <property type="nucleotide sequence ID" value="NZ_NPEG01000022.1"/>
</dbReference>
<dbReference type="Proteomes" id="UP000231857">
    <property type="component" value="Unassembled WGS sequence"/>
</dbReference>
<organism evidence="2 3">
    <name type="scientific">Leptospira haakeii</name>
    <dbReference type="NCBI Taxonomy" id="2023198"/>
    <lineage>
        <taxon>Bacteria</taxon>
        <taxon>Pseudomonadati</taxon>
        <taxon>Spirochaetota</taxon>
        <taxon>Spirochaetia</taxon>
        <taxon>Leptospirales</taxon>
        <taxon>Leptospiraceae</taxon>
        <taxon>Leptospira</taxon>
    </lineage>
</organism>
<dbReference type="InterPro" id="IPR036770">
    <property type="entry name" value="Ankyrin_rpt-contain_sf"/>
</dbReference>
<dbReference type="Gene3D" id="1.25.40.20">
    <property type="entry name" value="Ankyrin repeat-containing domain"/>
    <property type="match status" value="1"/>
</dbReference>
<protein>
    <recommendedName>
        <fullName evidence="4">Ankyrin repeat domain-containing protein</fullName>
    </recommendedName>
</protein>
<dbReference type="InterPro" id="IPR002110">
    <property type="entry name" value="Ankyrin_rpt"/>
</dbReference>
<reference evidence="2 3" key="1">
    <citation type="submission" date="2017-07" db="EMBL/GenBank/DDBJ databases">
        <title>Leptospira spp. isolated from tropical soils.</title>
        <authorList>
            <person name="Thibeaux R."/>
            <person name="Iraola G."/>
            <person name="Ferres I."/>
            <person name="Bierque E."/>
            <person name="Girault D."/>
            <person name="Soupe-Gilbert M.-E."/>
            <person name="Picardeau M."/>
            <person name="Goarant C."/>
        </authorList>
    </citation>
    <scope>NUCLEOTIDE SEQUENCE [LARGE SCALE GENOMIC DNA]</scope>
    <source>
        <strain evidence="2 3">ATI7-C-A2</strain>
    </source>
</reference>
<keyword evidence="3" id="KW-1185">Reference proteome</keyword>
<name>A0ABX4PEY8_9LEPT</name>
<accession>A0ABX4PEY8</accession>
<proteinExistence type="predicted"/>
<dbReference type="PROSITE" id="PS50088">
    <property type="entry name" value="ANK_REPEAT"/>
    <property type="match status" value="1"/>
</dbReference>
<evidence type="ECO:0000313" key="2">
    <source>
        <dbReference type="EMBL" id="PKA14334.1"/>
    </source>
</evidence>
<keyword evidence="1" id="KW-0040">ANK repeat</keyword>
<feature type="repeat" description="ANK" evidence="1">
    <location>
        <begin position="54"/>
        <end position="86"/>
    </location>
</feature>
<sequence length="243" mass="27765">MKNNLTIFIAILVVGCSSSTDKIVKKYKQSITLSDQERSDWFPDADSSNKSAKGYKSPLYYSASYGDFDTFNYLVNIGANYQIKDLSGNNLLSVAAGLMRFDDNCRNQCLENRIKGKLKIINILKNKDLSPLNLEGENEAVISSISSAFFEPIPLLFSESDLKNKSTRLGNEIVECYNPDEDLYYSGFQDQAEIRYRDKIKILNFFQNKGVKFDKDRICKLQGFEKGNLLKIKLEFIERAKKF</sequence>
<dbReference type="PROSITE" id="PS51257">
    <property type="entry name" value="PROKAR_LIPOPROTEIN"/>
    <property type="match status" value="1"/>
</dbReference>